<keyword evidence="7" id="KW-0479">Metal-binding</keyword>
<dbReference type="GO" id="GO:0061630">
    <property type="term" value="F:ubiquitin protein ligase activity"/>
    <property type="evidence" value="ECO:0007669"/>
    <property type="project" value="UniProtKB-EC"/>
</dbReference>
<proteinExistence type="inferred from homology"/>
<evidence type="ECO:0000256" key="8">
    <source>
        <dbReference type="ARBA" id="ARBA00022771"/>
    </source>
</evidence>
<comment type="similarity">
    <text evidence="13">Belongs to the RING-type zinc finger family. ATL subfamily.</text>
</comment>
<dbReference type="SUPFAM" id="SSF57850">
    <property type="entry name" value="RING/U-box"/>
    <property type="match status" value="1"/>
</dbReference>
<comment type="subcellular location">
    <subcellularLocation>
        <location evidence="2">Membrane</location>
        <topology evidence="2">Single-pass membrane protein</topology>
    </subcellularLocation>
</comment>
<feature type="domain" description="RING-type" evidence="16">
    <location>
        <begin position="141"/>
        <end position="183"/>
    </location>
</feature>
<evidence type="ECO:0000256" key="15">
    <source>
        <dbReference type="SAM" id="Phobius"/>
    </source>
</evidence>
<comment type="pathway">
    <text evidence="3">Protein modification; protein ubiquitination.</text>
</comment>
<dbReference type="AlphaFoldDB" id="A0A6A2ZX70"/>
<keyword evidence="8 14" id="KW-0863">Zinc-finger</keyword>
<evidence type="ECO:0000256" key="13">
    <source>
        <dbReference type="ARBA" id="ARBA00024209"/>
    </source>
</evidence>
<dbReference type="SMART" id="SM00184">
    <property type="entry name" value="RING"/>
    <property type="match status" value="1"/>
</dbReference>
<evidence type="ECO:0000313" key="17">
    <source>
        <dbReference type="EMBL" id="KAE8696007.1"/>
    </source>
</evidence>
<evidence type="ECO:0000256" key="9">
    <source>
        <dbReference type="ARBA" id="ARBA00022786"/>
    </source>
</evidence>
<evidence type="ECO:0000256" key="6">
    <source>
        <dbReference type="ARBA" id="ARBA00022692"/>
    </source>
</evidence>
<comment type="caution">
    <text evidence="17">The sequence shown here is derived from an EMBL/GenBank/DDBJ whole genome shotgun (WGS) entry which is preliminary data.</text>
</comment>
<evidence type="ECO:0000256" key="14">
    <source>
        <dbReference type="PROSITE-ProRule" id="PRU00175"/>
    </source>
</evidence>
<dbReference type="EMBL" id="VEPZ02001071">
    <property type="protein sequence ID" value="KAE8696007.1"/>
    <property type="molecule type" value="Genomic_DNA"/>
</dbReference>
<dbReference type="PANTHER" id="PTHR46913">
    <property type="entry name" value="RING-H2 FINGER PROTEIN ATL16"/>
    <property type="match status" value="1"/>
</dbReference>
<dbReference type="UniPathway" id="UPA00143"/>
<evidence type="ECO:0000256" key="11">
    <source>
        <dbReference type="ARBA" id="ARBA00022989"/>
    </source>
</evidence>
<evidence type="ECO:0000256" key="10">
    <source>
        <dbReference type="ARBA" id="ARBA00022833"/>
    </source>
</evidence>
<keyword evidence="10" id="KW-0862">Zinc</keyword>
<dbReference type="InterPro" id="IPR013083">
    <property type="entry name" value="Znf_RING/FYVE/PHD"/>
</dbReference>
<dbReference type="PANTHER" id="PTHR46913:SF1">
    <property type="entry name" value="RING-H2 FINGER PROTEIN ATL16"/>
    <property type="match status" value="1"/>
</dbReference>
<protein>
    <recommendedName>
        <fullName evidence="4">RING-type E3 ubiquitin transferase</fullName>
        <ecNumber evidence="4">2.3.2.27</ecNumber>
    </recommendedName>
</protein>
<evidence type="ECO:0000259" key="16">
    <source>
        <dbReference type="PROSITE" id="PS50089"/>
    </source>
</evidence>
<evidence type="ECO:0000256" key="12">
    <source>
        <dbReference type="ARBA" id="ARBA00023136"/>
    </source>
</evidence>
<dbReference type="InterPro" id="IPR001841">
    <property type="entry name" value="Znf_RING"/>
</dbReference>
<keyword evidence="12 15" id="KW-0472">Membrane</keyword>
<accession>A0A6A2ZX70</accession>
<keyword evidence="6 15" id="KW-0812">Transmembrane</keyword>
<evidence type="ECO:0000256" key="1">
    <source>
        <dbReference type="ARBA" id="ARBA00000900"/>
    </source>
</evidence>
<dbReference type="PROSITE" id="PS50089">
    <property type="entry name" value="ZF_RING_2"/>
    <property type="match status" value="1"/>
</dbReference>
<dbReference type="GO" id="GO:0016567">
    <property type="term" value="P:protein ubiquitination"/>
    <property type="evidence" value="ECO:0007669"/>
    <property type="project" value="UniProtKB-UniPathway"/>
</dbReference>
<name>A0A6A2ZX70_HIBSY</name>
<dbReference type="InterPro" id="IPR044600">
    <property type="entry name" value="ATL1/ATL16-like"/>
</dbReference>
<dbReference type="EC" id="2.3.2.27" evidence="4"/>
<comment type="catalytic activity">
    <reaction evidence="1">
        <text>S-ubiquitinyl-[E2 ubiquitin-conjugating enzyme]-L-cysteine + [acceptor protein]-L-lysine = [E2 ubiquitin-conjugating enzyme]-L-cysteine + N(6)-ubiquitinyl-[acceptor protein]-L-lysine.</text>
        <dbReference type="EC" id="2.3.2.27"/>
    </reaction>
</comment>
<evidence type="ECO:0000256" key="7">
    <source>
        <dbReference type="ARBA" id="ARBA00022723"/>
    </source>
</evidence>
<dbReference type="CDD" id="cd16461">
    <property type="entry name" value="RING-H2_EL5-like"/>
    <property type="match status" value="1"/>
</dbReference>
<keyword evidence="5" id="KW-0808">Transferase</keyword>
<dbReference type="OrthoDB" id="9984778at2759"/>
<dbReference type="FunFam" id="3.30.40.10:FF:000233">
    <property type="entry name" value="RING-H2 finger protein ATL54"/>
    <property type="match status" value="1"/>
</dbReference>
<dbReference type="Proteomes" id="UP000436088">
    <property type="component" value="Unassembled WGS sequence"/>
</dbReference>
<keyword evidence="11 15" id="KW-1133">Transmembrane helix</keyword>
<evidence type="ECO:0000256" key="5">
    <source>
        <dbReference type="ARBA" id="ARBA00022679"/>
    </source>
</evidence>
<evidence type="ECO:0000256" key="4">
    <source>
        <dbReference type="ARBA" id="ARBA00012483"/>
    </source>
</evidence>
<feature type="transmembrane region" description="Helical" evidence="15">
    <location>
        <begin position="46"/>
        <end position="71"/>
    </location>
</feature>
<keyword evidence="18" id="KW-1185">Reference proteome</keyword>
<keyword evidence="9" id="KW-0833">Ubl conjugation pathway</keyword>
<dbReference type="GO" id="GO:0008270">
    <property type="term" value="F:zinc ion binding"/>
    <property type="evidence" value="ECO:0007669"/>
    <property type="project" value="UniProtKB-KW"/>
</dbReference>
<evidence type="ECO:0000256" key="3">
    <source>
        <dbReference type="ARBA" id="ARBA00004906"/>
    </source>
</evidence>
<evidence type="ECO:0000313" key="18">
    <source>
        <dbReference type="Proteomes" id="UP000436088"/>
    </source>
</evidence>
<evidence type="ECO:0000256" key="2">
    <source>
        <dbReference type="ARBA" id="ARBA00004167"/>
    </source>
</evidence>
<organism evidence="17 18">
    <name type="scientific">Hibiscus syriacus</name>
    <name type="common">Rose of Sharon</name>
    <dbReference type="NCBI Taxonomy" id="106335"/>
    <lineage>
        <taxon>Eukaryota</taxon>
        <taxon>Viridiplantae</taxon>
        <taxon>Streptophyta</taxon>
        <taxon>Embryophyta</taxon>
        <taxon>Tracheophyta</taxon>
        <taxon>Spermatophyta</taxon>
        <taxon>Magnoliopsida</taxon>
        <taxon>eudicotyledons</taxon>
        <taxon>Gunneridae</taxon>
        <taxon>Pentapetalae</taxon>
        <taxon>rosids</taxon>
        <taxon>malvids</taxon>
        <taxon>Malvales</taxon>
        <taxon>Malvaceae</taxon>
        <taxon>Malvoideae</taxon>
        <taxon>Hibiscus</taxon>
    </lineage>
</organism>
<reference evidence="17" key="1">
    <citation type="submission" date="2019-09" db="EMBL/GenBank/DDBJ databases">
        <title>Draft genome information of white flower Hibiscus syriacus.</title>
        <authorList>
            <person name="Kim Y.-M."/>
        </authorList>
    </citation>
    <scope>NUCLEOTIDE SEQUENCE [LARGE SCALE GENOMIC DNA]</scope>
    <source>
        <strain evidence="17">YM2019G1</strain>
    </source>
</reference>
<dbReference type="Pfam" id="PF13639">
    <property type="entry name" value="zf-RING_2"/>
    <property type="match status" value="1"/>
</dbReference>
<dbReference type="Gene3D" id="3.30.40.10">
    <property type="entry name" value="Zinc/RING finger domain, C3HC4 (zinc finger)"/>
    <property type="match status" value="1"/>
</dbReference>
<dbReference type="GO" id="GO:0016020">
    <property type="term" value="C:membrane"/>
    <property type="evidence" value="ECO:0007669"/>
    <property type="project" value="UniProtKB-SubCell"/>
</dbReference>
<sequence>MFDDGPKPKQPCNTYSRDNHLPPSCFLSQVPPPVLLPTLNHKEDSLLATGMTIMGGMLCSALILCMSFALVRFYFKSRRRSLPVIFFSSRDDFFLAEDQIMSYLDNPIWYTNTIGLQQSVIDSIAVFKYKKDEGLIEGTECSVCLNEFREDESLRLLPKCTHGFHLPCIDTWLKSHQNCPLCRAPVVSDAMAVQTSALEPNSIGSGSSNEALVENDIREDRTNEELRTCPIEDGIQARRSVSLDLTCAMEIAREATGELKYCGSFDAELEQSKYWNGKIGVKRSSGSSSICKLMKSSSMGRSLSKGAVSMKRSFSSGGILLSKQSEIQGSVLPL</sequence>
<gene>
    <name evidence="17" type="ORF">F3Y22_tig00110678pilonHSYRG00417</name>
</gene>